<name>A0A183AW38_9TREM</name>
<accession>A0A183AW38</accession>
<dbReference type="EMBL" id="UZAN01050327">
    <property type="protein sequence ID" value="VDP88150.1"/>
    <property type="molecule type" value="Genomic_DNA"/>
</dbReference>
<evidence type="ECO:0000313" key="2">
    <source>
        <dbReference type="Proteomes" id="UP000272942"/>
    </source>
</evidence>
<evidence type="ECO:0000313" key="3">
    <source>
        <dbReference type="WBParaSite" id="ECPE_0001120701-mRNA-1"/>
    </source>
</evidence>
<organism evidence="3">
    <name type="scientific">Echinostoma caproni</name>
    <dbReference type="NCBI Taxonomy" id="27848"/>
    <lineage>
        <taxon>Eukaryota</taxon>
        <taxon>Metazoa</taxon>
        <taxon>Spiralia</taxon>
        <taxon>Lophotrochozoa</taxon>
        <taxon>Platyhelminthes</taxon>
        <taxon>Trematoda</taxon>
        <taxon>Digenea</taxon>
        <taxon>Plagiorchiida</taxon>
        <taxon>Echinostomata</taxon>
        <taxon>Echinostomatoidea</taxon>
        <taxon>Echinostomatidae</taxon>
        <taxon>Echinostoma</taxon>
    </lineage>
</organism>
<dbReference type="OrthoDB" id="9390935at2759"/>
<dbReference type="AlphaFoldDB" id="A0A183AW38"/>
<dbReference type="PANTHER" id="PTHR33395:SF22">
    <property type="entry name" value="REVERSE TRANSCRIPTASE DOMAIN-CONTAINING PROTEIN"/>
    <property type="match status" value="1"/>
</dbReference>
<keyword evidence="2" id="KW-1185">Reference proteome</keyword>
<dbReference type="PANTHER" id="PTHR33395">
    <property type="entry name" value="TRANSCRIPTASE, PUTATIVE-RELATED-RELATED"/>
    <property type="match status" value="1"/>
</dbReference>
<protein>
    <submittedName>
        <fullName evidence="3">Reverse transcriptase domain-containing protein</fullName>
    </submittedName>
</protein>
<reference evidence="3" key="1">
    <citation type="submission" date="2016-06" db="UniProtKB">
        <authorList>
            <consortium name="WormBaseParasite"/>
        </authorList>
    </citation>
    <scope>IDENTIFICATION</scope>
</reference>
<dbReference type="Proteomes" id="UP000272942">
    <property type="component" value="Unassembled WGS sequence"/>
</dbReference>
<gene>
    <name evidence="1" type="ORF">ECPE_LOCUS11173</name>
</gene>
<evidence type="ECO:0000313" key="1">
    <source>
        <dbReference type="EMBL" id="VDP88150.1"/>
    </source>
</evidence>
<proteinExistence type="predicted"/>
<sequence>MLRLQYSQVVNVPSNTGFVLPRLLEHIPHPLLTDIIFSPGKVKAKLMALKQNSSPGLDNIHSQALITLASHIADPLGGLYQKPFEDTVLPQVWKNDVISPIYKGGCRSDPANYRLVTLLPVLSKVMEFIVADSVMDHLEKSGLLYPVQRGLRQNRSCATNLLLARDDWTYAVDQGKGVDVI</sequence>
<reference evidence="1 2" key="2">
    <citation type="submission" date="2018-11" db="EMBL/GenBank/DDBJ databases">
        <authorList>
            <consortium name="Pathogen Informatics"/>
        </authorList>
    </citation>
    <scope>NUCLEOTIDE SEQUENCE [LARGE SCALE GENOMIC DNA]</scope>
    <source>
        <strain evidence="1 2">Egypt</strain>
    </source>
</reference>
<dbReference type="WBParaSite" id="ECPE_0001120701-mRNA-1">
    <property type="protein sequence ID" value="ECPE_0001120701-mRNA-1"/>
    <property type="gene ID" value="ECPE_0001120701"/>
</dbReference>